<reference evidence="2 3" key="1">
    <citation type="submission" date="2020-08" db="EMBL/GenBank/DDBJ databases">
        <title>Sequencing the genomes of 1000 actinobacteria strains.</title>
        <authorList>
            <person name="Klenk H.-P."/>
        </authorList>
    </citation>
    <scope>NUCLEOTIDE SEQUENCE [LARGE SCALE GENOMIC DNA]</scope>
    <source>
        <strain evidence="2 3">DSM 43768</strain>
    </source>
</reference>
<dbReference type="Proteomes" id="UP000565579">
    <property type="component" value="Unassembled WGS sequence"/>
</dbReference>
<accession>A0A7X0P881</accession>
<dbReference type="InterPro" id="IPR000073">
    <property type="entry name" value="AB_hydrolase_1"/>
</dbReference>
<dbReference type="GO" id="GO:0004806">
    <property type="term" value="F:triacylglycerol lipase activity"/>
    <property type="evidence" value="ECO:0007669"/>
    <property type="project" value="TreeGrafter"/>
</dbReference>
<dbReference type="PANTHER" id="PTHR43433:SF5">
    <property type="entry name" value="AB HYDROLASE-1 DOMAIN-CONTAINING PROTEIN"/>
    <property type="match status" value="1"/>
</dbReference>
<dbReference type="Pfam" id="PF00561">
    <property type="entry name" value="Abhydrolase_1"/>
    <property type="match status" value="1"/>
</dbReference>
<dbReference type="Gene3D" id="3.40.50.1820">
    <property type="entry name" value="alpha/beta hydrolase"/>
    <property type="match status" value="1"/>
</dbReference>
<dbReference type="AlphaFoldDB" id="A0A7X0P881"/>
<dbReference type="InterPro" id="IPR029058">
    <property type="entry name" value="AB_hydrolase_fold"/>
</dbReference>
<dbReference type="EMBL" id="JACHMI010000001">
    <property type="protein sequence ID" value="MBB6557079.1"/>
    <property type="molecule type" value="Genomic_DNA"/>
</dbReference>
<gene>
    <name evidence="2" type="ORF">HD593_011874</name>
</gene>
<comment type="caution">
    <text evidence="2">The sequence shown here is derived from an EMBL/GenBank/DDBJ whole genome shotgun (WGS) entry which is preliminary data.</text>
</comment>
<organism evidence="2 3">
    <name type="scientific">Nonomuraea rubra</name>
    <dbReference type="NCBI Taxonomy" id="46180"/>
    <lineage>
        <taxon>Bacteria</taxon>
        <taxon>Bacillati</taxon>
        <taxon>Actinomycetota</taxon>
        <taxon>Actinomycetes</taxon>
        <taxon>Streptosporangiales</taxon>
        <taxon>Streptosporangiaceae</taxon>
        <taxon>Nonomuraea</taxon>
    </lineage>
</organism>
<proteinExistence type="predicted"/>
<evidence type="ECO:0000313" key="3">
    <source>
        <dbReference type="Proteomes" id="UP000565579"/>
    </source>
</evidence>
<sequence>MTIATHTLRRPGVRLRYEVRGSGPLLVVTGAPMAAAEFAPLAEALAADRTVVTHDPRGMSGSVLDDPSEDSTPELRADDLAAILDDLGAESADVFGSSGGAVTGLALVARHPGRVRTLVAHEPPCVELLPDAAGQRAAVDDMIETFHRDGLWAAFAKFMGNAGFDEGGNAGPPPSEQVVADGSRFFAHELRGTTRYVPDVATLRNGRVVVGVGAESGQLVTYRTSVVLAERIGTTPVEFPGDHGGFMAHPVEFADVLRKVL</sequence>
<protein>
    <submittedName>
        <fullName evidence="2">Pimeloyl-ACP methyl ester carboxylesterase</fullName>
    </submittedName>
</protein>
<evidence type="ECO:0000259" key="1">
    <source>
        <dbReference type="Pfam" id="PF00561"/>
    </source>
</evidence>
<feature type="domain" description="AB hydrolase-1" evidence="1">
    <location>
        <begin position="24"/>
        <end position="148"/>
    </location>
</feature>
<dbReference type="GO" id="GO:0046503">
    <property type="term" value="P:glycerolipid catabolic process"/>
    <property type="evidence" value="ECO:0007669"/>
    <property type="project" value="TreeGrafter"/>
</dbReference>
<evidence type="ECO:0000313" key="2">
    <source>
        <dbReference type="EMBL" id="MBB6557079.1"/>
    </source>
</evidence>
<dbReference type="InterPro" id="IPR050471">
    <property type="entry name" value="AB_hydrolase"/>
</dbReference>
<keyword evidence="3" id="KW-1185">Reference proteome</keyword>
<dbReference type="RefSeq" id="WP_185111470.1">
    <property type="nucleotide sequence ID" value="NZ_BAAAXY010000158.1"/>
</dbReference>
<dbReference type="SUPFAM" id="SSF53474">
    <property type="entry name" value="alpha/beta-Hydrolases"/>
    <property type="match status" value="1"/>
</dbReference>
<dbReference type="PANTHER" id="PTHR43433">
    <property type="entry name" value="HYDROLASE, ALPHA/BETA FOLD FAMILY PROTEIN"/>
    <property type="match status" value="1"/>
</dbReference>
<name>A0A7X0P881_9ACTN</name>